<proteinExistence type="predicted"/>
<dbReference type="Proteomes" id="UP001628874">
    <property type="component" value="Unassembled WGS sequence"/>
</dbReference>
<accession>A0ABW8WKK4</accession>
<gene>
    <name evidence="2" type="ORF">AB0759_13175</name>
</gene>
<keyword evidence="3" id="KW-1185">Reference proteome</keyword>
<name>A0ABW8WKK4_9CYAN</name>
<dbReference type="EMBL" id="JBFQGM010000004">
    <property type="protein sequence ID" value="MFL9461579.1"/>
    <property type="molecule type" value="Genomic_DNA"/>
</dbReference>
<protein>
    <submittedName>
        <fullName evidence="2">Uncharacterized protein</fullName>
    </submittedName>
</protein>
<evidence type="ECO:0000313" key="2">
    <source>
        <dbReference type="EMBL" id="MFL9461579.1"/>
    </source>
</evidence>
<evidence type="ECO:0000313" key="3">
    <source>
        <dbReference type="Proteomes" id="UP001628874"/>
    </source>
</evidence>
<feature type="chain" id="PRO_5047424860" evidence="1">
    <location>
        <begin position="17"/>
        <end position="93"/>
    </location>
</feature>
<feature type="signal peptide" evidence="1">
    <location>
        <begin position="1"/>
        <end position="16"/>
    </location>
</feature>
<sequence>MKLLSMMLMVSLASLATTLESAELIREGVKRFIMQHHNQSLGAISLSLVACYPEGSLAGEAVIKATNTVLYHTKKVAIAFVLLTLYSILDTQE</sequence>
<reference evidence="2 3" key="1">
    <citation type="submission" date="2024-07" db="EMBL/GenBank/DDBJ databases">
        <authorList>
            <person name="Tripathy S."/>
        </authorList>
    </citation>
    <scope>NUCLEOTIDE SEQUENCE [LARGE SCALE GENOMIC DNA]</scope>
    <source>
        <strain evidence="2 3">VB-61278_2</strain>
    </source>
</reference>
<evidence type="ECO:0000256" key="1">
    <source>
        <dbReference type="SAM" id="SignalP"/>
    </source>
</evidence>
<comment type="caution">
    <text evidence="2">The sequence shown here is derived from an EMBL/GenBank/DDBJ whole genome shotgun (WGS) entry which is preliminary data.</text>
</comment>
<organism evidence="2 3">
    <name type="scientific">Scytonema tolypothrichoides VB-61278_2</name>
    <dbReference type="NCBI Taxonomy" id="3232314"/>
    <lineage>
        <taxon>Bacteria</taxon>
        <taxon>Bacillati</taxon>
        <taxon>Cyanobacteriota</taxon>
        <taxon>Cyanophyceae</taxon>
        <taxon>Nostocales</taxon>
        <taxon>Scytonemataceae</taxon>
        <taxon>Scytonema</taxon>
    </lineage>
</organism>
<keyword evidence="1" id="KW-0732">Signal</keyword>